<dbReference type="EMBL" id="FNAJ01000007">
    <property type="protein sequence ID" value="SDE45614.1"/>
    <property type="molecule type" value="Genomic_DNA"/>
</dbReference>
<sequence>MAVPMAMMMMMAVAMPVAVVMLVAMPGFTAGVRGSSHGSEGCG</sequence>
<name>A0ABY0MSY8_9BACT</name>
<proteinExistence type="predicted"/>
<gene>
    <name evidence="1" type="ORF">SAMN04488504_10780</name>
</gene>
<keyword evidence="2" id="KW-1185">Reference proteome</keyword>
<dbReference type="Proteomes" id="UP000198717">
    <property type="component" value="Unassembled WGS sequence"/>
</dbReference>
<accession>A0ABY0MSY8</accession>
<comment type="caution">
    <text evidence="1">The sequence shown here is derived from an EMBL/GenBank/DDBJ whole genome shotgun (WGS) entry which is preliminary data.</text>
</comment>
<organism evidence="1 2">
    <name type="scientific">Myxococcus virescens</name>
    <dbReference type="NCBI Taxonomy" id="83456"/>
    <lineage>
        <taxon>Bacteria</taxon>
        <taxon>Pseudomonadati</taxon>
        <taxon>Myxococcota</taxon>
        <taxon>Myxococcia</taxon>
        <taxon>Myxococcales</taxon>
        <taxon>Cystobacterineae</taxon>
        <taxon>Myxococcaceae</taxon>
        <taxon>Myxococcus</taxon>
    </lineage>
</organism>
<protein>
    <submittedName>
        <fullName evidence="1">Uncharacterized protein</fullName>
    </submittedName>
</protein>
<evidence type="ECO:0000313" key="2">
    <source>
        <dbReference type="Proteomes" id="UP000198717"/>
    </source>
</evidence>
<reference evidence="1 2" key="1">
    <citation type="submission" date="2016-10" db="EMBL/GenBank/DDBJ databases">
        <authorList>
            <person name="Varghese N."/>
            <person name="Submissions S."/>
        </authorList>
    </citation>
    <scope>NUCLEOTIDE SEQUENCE [LARGE SCALE GENOMIC DNA]</scope>
    <source>
        <strain evidence="1 2">DSM 2260</strain>
    </source>
</reference>
<evidence type="ECO:0000313" key="1">
    <source>
        <dbReference type="EMBL" id="SDE45614.1"/>
    </source>
</evidence>